<dbReference type="SUPFAM" id="SSF56112">
    <property type="entry name" value="Protein kinase-like (PK-like)"/>
    <property type="match status" value="1"/>
</dbReference>
<dbReference type="InterPro" id="IPR011009">
    <property type="entry name" value="Kinase-like_dom_sf"/>
</dbReference>
<reference evidence="1 2" key="1">
    <citation type="submission" date="2017-06" db="EMBL/GenBank/DDBJ databases">
        <title>Comparative genomic analysis of Ambrosia Fusariam Clade fungi.</title>
        <authorList>
            <person name="Stajich J.E."/>
            <person name="Carrillo J."/>
            <person name="Kijimoto T."/>
            <person name="Eskalen A."/>
            <person name="O'Donnell K."/>
            <person name="Kasson M."/>
        </authorList>
    </citation>
    <scope>NUCLEOTIDE SEQUENCE [LARGE SCALE GENOMIC DNA]</scope>
    <source>
        <strain evidence="1">UCR3666</strain>
    </source>
</reference>
<protein>
    <recommendedName>
        <fullName evidence="3">Protein kinase domain-containing protein</fullName>
    </recommendedName>
</protein>
<evidence type="ECO:0008006" key="3">
    <source>
        <dbReference type="Google" id="ProtNLM"/>
    </source>
</evidence>
<dbReference type="OrthoDB" id="4847384at2759"/>
<accession>A0A3M2QRK2</accession>
<dbReference type="Proteomes" id="UP000277212">
    <property type="component" value="Unassembled WGS sequence"/>
</dbReference>
<comment type="caution">
    <text evidence="1">The sequence shown here is derived from an EMBL/GenBank/DDBJ whole genome shotgun (WGS) entry which is preliminary data.</text>
</comment>
<keyword evidence="2" id="KW-1185">Reference proteome</keyword>
<organism evidence="1 2">
    <name type="scientific">Fusarium kuroshium</name>
    <dbReference type="NCBI Taxonomy" id="2010991"/>
    <lineage>
        <taxon>Eukaryota</taxon>
        <taxon>Fungi</taxon>
        <taxon>Dikarya</taxon>
        <taxon>Ascomycota</taxon>
        <taxon>Pezizomycotina</taxon>
        <taxon>Sordariomycetes</taxon>
        <taxon>Hypocreomycetidae</taxon>
        <taxon>Hypocreales</taxon>
        <taxon>Nectriaceae</taxon>
        <taxon>Fusarium</taxon>
        <taxon>Fusarium solani species complex</taxon>
    </lineage>
</organism>
<sequence>MASADAFQSEFQSRALTGHGAPVSIPGFFFANVLRVELDEKTRGRLPRKIILKTAQDEYQALFDNESRVYEKLAQVQGKYIPDYYGIAAINGSPAHLLSDIGGITMEDEAMPSLDEKTLREGLKGPLEAIRRAGIILEDVSLKNMHYCDGLFMPLDFEHAKVGCGVDEETVHEDVADQIDTIMGMYHRRQKGIQEARRFKILG</sequence>
<gene>
    <name evidence="1" type="ORF">CDV36_016390</name>
</gene>
<evidence type="ECO:0000313" key="1">
    <source>
        <dbReference type="EMBL" id="RMI95610.1"/>
    </source>
</evidence>
<evidence type="ECO:0000313" key="2">
    <source>
        <dbReference type="Proteomes" id="UP000277212"/>
    </source>
</evidence>
<dbReference type="EMBL" id="NKUJ01000951">
    <property type="protein sequence ID" value="RMI95610.1"/>
    <property type="molecule type" value="Genomic_DNA"/>
</dbReference>
<proteinExistence type="predicted"/>
<name>A0A3M2QRK2_9HYPO</name>
<dbReference type="AlphaFoldDB" id="A0A3M2QRK2"/>